<dbReference type="InterPro" id="IPR036291">
    <property type="entry name" value="NAD(P)-bd_dom_sf"/>
</dbReference>
<dbReference type="STRING" id="1114972.FD35_GL002702"/>
<organism evidence="2 3">
    <name type="scientific">Furfurilactobacillus rossiae DSM 15814</name>
    <dbReference type="NCBI Taxonomy" id="1114972"/>
    <lineage>
        <taxon>Bacteria</taxon>
        <taxon>Bacillati</taxon>
        <taxon>Bacillota</taxon>
        <taxon>Bacilli</taxon>
        <taxon>Lactobacillales</taxon>
        <taxon>Lactobacillaceae</taxon>
        <taxon>Furfurilactobacillus</taxon>
    </lineage>
</organism>
<sequence>MMIAKTPSENASSRFLFKKGSPSSLNKVVDDGKDEIQMKNVLIIGATGSFGSALRKRLQIEADINVTLFSRSAGSLTTDSKRETIKTGDATNINVIEPLIGNQDFIFSAVSGKQIISVTKNLVSLIEGTDKYLVLVSSLGVYNEIPQAMGSNWNLNENAVLKPYREAADIVEKGAKHYTVIRPGWINQGPTAQDYEVTEKGQPFGGRDVSPENMAKLVLNIIRNPQEYNGRNLGINDK</sequence>
<dbReference type="SUPFAM" id="SSF51735">
    <property type="entry name" value="NAD(P)-binding Rossmann-fold domains"/>
    <property type="match status" value="1"/>
</dbReference>
<dbReference type="Gene3D" id="3.40.50.720">
    <property type="entry name" value="NAD(P)-binding Rossmann-like Domain"/>
    <property type="match status" value="1"/>
</dbReference>
<dbReference type="AlphaFoldDB" id="A0A0R1RCY1"/>
<feature type="domain" description="NAD(P)-binding" evidence="1">
    <location>
        <begin position="45"/>
        <end position="225"/>
    </location>
</feature>
<dbReference type="PANTHER" id="PTHR43355">
    <property type="entry name" value="FLAVIN REDUCTASE (NADPH)"/>
    <property type="match status" value="1"/>
</dbReference>
<keyword evidence="3" id="KW-1185">Reference proteome</keyword>
<accession>A0A0R1RCY1</accession>
<dbReference type="OrthoDB" id="9803892at2"/>
<comment type="caution">
    <text evidence="2">The sequence shown here is derived from an EMBL/GenBank/DDBJ whole genome shotgun (WGS) entry which is preliminary data.</text>
</comment>
<dbReference type="InterPro" id="IPR016040">
    <property type="entry name" value="NAD(P)-bd_dom"/>
</dbReference>
<dbReference type="eggNOG" id="COG0702">
    <property type="taxonomic scope" value="Bacteria"/>
</dbReference>
<evidence type="ECO:0000313" key="2">
    <source>
        <dbReference type="EMBL" id="KRL54361.1"/>
    </source>
</evidence>
<dbReference type="GO" id="GO:0042602">
    <property type="term" value="F:riboflavin reductase (NADPH) activity"/>
    <property type="evidence" value="ECO:0007669"/>
    <property type="project" value="TreeGrafter"/>
</dbReference>
<evidence type="ECO:0000313" key="3">
    <source>
        <dbReference type="Proteomes" id="UP000051999"/>
    </source>
</evidence>
<dbReference type="PANTHER" id="PTHR43355:SF2">
    <property type="entry name" value="FLAVIN REDUCTASE (NADPH)"/>
    <property type="match status" value="1"/>
</dbReference>
<dbReference type="Proteomes" id="UP000051999">
    <property type="component" value="Unassembled WGS sequence"/>
</dbReference>
<name>A0A0R1RCY1_9LACO</name>
<dbReference type="PATRIC" id="fig|1114972.6.peg.2769"/>
<dbReference type="Pfam" id="PF13460">
    <property type="entry name" value="NAD_binding_10"/>
    <property type="match status" value="1"/>
</dbReference>
<evidence type="ECO:0000259" key="1">
    <source>
        <dbReference type="Pfam" id="PF13460"/>
    </source>
</evidence>
<protein>
    <submittedName>
        <fullName evidence="2">Oxidoreductase</fullName>
    </submittedName>
</protein>
<dbReference type="InterPro" id="IPR051606">
    <property type="entry name" value="Polyketide_Oxido-like"/>
</dbReference>
<proteinExistence type="predicted"/>
<dbReference type="EMBL" id="AZFF01000009">
    <property type="protein sequence ID" value="KRL54361.1"/>
    <property type="molecule type" value="Genomic_DNA"/>
</dbReference>
<gene>
    <name evidence="2" type="ORF">FD35_GL002702</name>
</gene>
<reference evidence="2 3" key="1">
    <citation type="journal article" date="2015" name="Genome Announc.">
        <title>Expanding the biotechnology potential of lactobacilli through comparative genomics of 213 strains and associated genera.</title>
        <authorList>
            <person name="Sun Z."/>
            <person name="Harris H.M."/>
            <person name="McCann A."/>
            <person name="Guo C."/>
            <person name="Argimon S."/>
            <person name="Zhang W."/>
            <person name="Yang X."/>
            <person name="Jeffery I.B."/>
            <person name="Cooney J.C."/>
            <person name="Kagawa T.F."/>
            <person name="Liu W."/>
            <person name="Song Y."/>
            <person name="Salvetti E."/>
            <person name="Wrobel A."/>
            <person name="Rasinkangas P."/>
            <person name="Parkhill J."/>
            <person name="Rea M.C."/>
            <person name="O'Sullivan O."/>
            <person name="Ritari J."/>
            <person name="Douillard F.P."/>
            <person name="Paul Ross R."/>
            <person name="Yang R."/>
            <person name="Briner A.E."/>
            <person name="Felis G.E."/>
            <person name="de Vos W.M."/>
            <person name="Barrangou R."/>
            <person name="Klaenhammer T.R."/>
            <person name="Caufield P.W."/>
            <person name="Cui Y."/>
            <person name="Zhang H."/>
            <person name="O'Toole P.W."/>
        </authorList>
    </citation>
    <scope>NUCLEOTIDE SEQUENCE [LARGE SCALE GENOMIC DNA]</scope>
    <source>
        <strain evidence="2 3">DSM 15814</strain>
    </source>
</reference>
<dbReference type="GO" id="GO:0004074">
    <property type="term" value="F:biliverdin reductase [NAD(P)H] activity"/>
    <property type="evidence" value="ECO:0007669"/>
    <property type="project" value="TreeGrafter"/>
</dbReference>
<dbReference type="RefSeq" id="WP_017260895.1">
    <property type="nucleotide sequence ID" value="NZ_AZFF01000009.1"/>
</dbReference>